<keyword evidence="1" id="KW-0812">Transmembrane</keyword>
<dbReference type="Proteomes" id="UP001220324">
    <property type="component" value="Unassembled WGS sequence"/>
</dbReference>
<dbReference type="AlphaFoldDB" id="A0AAD6D7A4"/>
<name>A0AAD6D7A4_9EURO</name>
<sequence length="84" mass="8864">MKDDDVKQEGHPVFTVIAVFAVSAFSGKITSILTARIRAFVQVTKQHPPRAGGGEVSPGFSITRAFILPLVATLAAAIASWAID</sequence>
<evidence type="ECO:0000313" key="3">
    <source>
        <dbReference type="Proteomes" id="UP001220324"/>
    </source>
</evidence>
<feature type="transmembrane region" description="Helical" evidence="1">
    <location>
        <begin position="12"/>
        <end position="35"/>
    </location>
</feature>
<keyword evidence="1" id="KW-1133">Transmembrane helix</keyword>
<dbReference type="EMBL" id="JAQIZZ010000001">
    <property type="protein sequence ID" value="KAJ5557258.1"/>
    <property type="molecule type" value="Genomic_DNA"/>
</dbReference>
<protein>
    <submittedName>
        <fullName evidence="2">Uncharacterized protein</fullName>
    </submittedName>
</protein>
<keyword evidence="3" id="KW-1185">Reference proteome</keyword>
<organism evidence="2 3">
    <name type="scientific">Penicillium frequentans</name>
    <dbReference type="NCBI Taxonomy" id="3151616"/>
    <lineage>
        <taxon>Eukaryota</taxon>
        <taxon>Fungi</taxon>
        <taxon>Dikarya</taxon>
        <taxon>Ascomycota</taxon>
        <taxon>Pezizomycotina</taxon>
        <taxon>Eurotiomycetes</taxon>
        <taxon>Eurotiomycetidae</taxon>
        <taxon>Eurotiales</taxon>
        <taxon>Aspergillaceae</taxon>
        <taxon>Penicillium</taxon>
    </lineage>
</organism>
<gene>
    <name evidence="2" type="ORF">N7494_001173</name>
</gene>
<comment type="caution">
    <text evidence="2">The sequence shown here is derived from an EMBL/GenBank/DDBJ whole genome shotgun (WGS) entry which is preliminary data.</text>
</comment>
<proteinExistence type="predicted"/>
<keyword evidence="1" id="KW-0472">Membrane</keyword>
<evidence type="ECO:0000256" key="1">
    <source>
        <dbReference type="SAM" id="Phobius"/>
    </source>
</evidence>
<reference evidence="2 3" key="1">
    <citation type="journal article" date="2023" name="IMA Fungus">
        <title>Comparative genomic study of the Penicillium genus elucidates a diverse pangenome and 15 lateral gene transfer events.</title>
        <authorList>
            <person name="Petersen C."/>
            <person name="Sorensen T."/>
            <person name="Nielsen M.R."/>
            <person name="Sondergaard T.E."/>
            <person name="Sorensen J.L."/>
            <person name="Fitzpatrick D.A."/>
            <person name="Frisvad J.C."/>
            <person name="Nielsen K.L."/>
        </authorList>
    </citation>
    <scope>NUCLEOTIDE SEQUENCE [LARGE SCALE GENOMIC DNA]</scope>
    <source>
        <strain evidence="2 3">IBT 35679</strain>
    </source>
</reference>
<evidence type="ECO:0000313" key="2">
    <source>
        <dbReference type="EMBL" id="KAJ5557258.1"/>
    </source>
</evidence>
<accession>A0AAD6D7A4</accession>
<feature type="transmembrane region" description="Helical" evidence="1">
    <location>
        <begin position="65"/>
        <end position="83"/>
    </location>
</feature>